<dbReference type="AlphaFoldDB" id="A0AAI8Z371"/>
<evidence type="ECO:0000313" key="3">
    <source>
        <dbReference type="Proteomes" id="UP001296104"/>
    </source>
</evidence>
<feature type="compositionally biased region" description="Acidic residues" evidence="1">
    <location>
        <begin position="451"/>
        <end position="469"/>
    </location>
</feature>
<accession>A0AAI8Z371</accession>
<reference evidence="2" key="1">
    <citation type="submission" date="2023-11" db="EMBL/GenBank/DDBJ databases">
        <authorList>
            <person name="Alioto T."/>
            <person name="Alioto T."/>
            <person name="Gomez Garrido J."/>
        </authorList>
    </citation>
    <scope>NUCLEOTIDE SEQUENCE</scope>
</reference>
<organism evidence="2 3">
    <name type="scientific">Lecanosticta acicola</name>
    <dbReference type="NCBI Taxonomy" id="111012"/>
    <lineage>
        <taxon>Eukaryota</taxon>
        <taxon>Fungi</taxon>
        <taxon>Dikarya</taxon>
        <taxon>Ascomycota</taxon>
        <taxon>Pezizomycotina</taxon>
        <taxon>Dothideomycetes</taxon>
        <taxon>Dothideomycetidae</taxon>
        <taxon>Mycosphaerellales</taxon>
        <taxon>Mycosphaerellaceae</taxon>
        <taxon>Lecanosticta</taxon>
    </lineage>
</organism>
<gene>
    <name evidence="2" type="ORF">LECACI_7A006767</name>
</gene>
<feature type="compositionally biased region" description="Acidic residues" evidence="1">
    <location>
        <begin position="426"/>
        <end position="439"/>
    </location>
</feature>
<sequence length="540" mass="61473">MTAVAKNGSSENQTLPRGLPIELYQHILSYIAPEHDSTLHIDKAIIKRQFLSVESLPPPAPTREFRDSIVDVGHFRRSCKRFADIGAPYIFTQVAIRFSEKGLQRLDDLARWRNVARHVKRFSYLVPYFFEGGLNNLDEIKEELRELGLRPSDLGNLRRKAYEQRSIIAGEHDVHVLKRAIASFSSLQLIQILRVSEREDEMVLQYLRGHAEARTTVNLDWTSACRHASHTIGVALLASNNVQPNRFSLPMASPSSARFLQVAGPNGISTLAERLTCLTLHFDDGDDLDTKIMELSDLFKTVFSRAKRMKAVHIGFPSHRPLTLPLASVFHHVAWDDLIAFGIQGWELDSEEIVEFLQRHATKLRGVRLRDVHLKEGSQWKDVLSFLRDEMRQLLWVSLRRIGYTAFFHSPEYSQYAGAEVPPLDGDSEEDENEEDEQYADGPSTHVDSAPSDDEIDHSEDDSDEQHDSDDEHGPDAHEMEFPNLNSPDTPASAPWCNCGGPGYLDLSDDLADDDVRIDNAKRKRWERWVLKRCPEHGER</sequence>
<name>A0AAI8Z371_9PEZI</name>
<proteinExistence type="predicted"/>
<dbReference type="EMBL" id="CAVMBE010000050">
    <property type="protein sequence ID" value="CAK4031609.1"/>
    <property type="molecule type" value="Genomic_DNA"/>
</dbReference>
<feature type="region of interest" description="Disordered" evidence="1">
    <location>
        <begin position="418"/>
        <end position="508"/>
    </location>
</feature>
<evidence type="ECO:0000256" key="1">
    <source>
        <dbReference type="SAM" id="MobiDB-lite"/>
    </source>
</evidence>
<keyword evidence="3" id="KW-1185">Reference proteome</keyword>
<feature type="compositionally biased region" description="Basic and acidic residues" evidence="1">
    <location>
        <begin position="470"/>
        <end position="481"/>
    </location>
</feature>
<dbReference type="Proteomes" id="UP001296104">
    <property type="component" value="Unassembled WGS sequence"/>
</dbReference>
<comment type="caution">
    <text evidence="2">The sequence shown here is derived from an EMBL/GenBank/DDBJ whole genome shotgun (WGS) entry which is preliminary data.</text>
</comment>
<evidence type="ECO:0000313" key="2">
    <source>
        <dbReference type="EMBL" id="CAK4031609.1"/>
    </source>
</evidence>
<protein>
    <submittedName>
        <fullName evidence="2">Uncharacterized protein</fullName>
    </submittedName>
</protein>